<evidence type="ECO:0000313" key="2">
    <source>
        <dbReference type="Proteomes" id="UP000006038"/>
    </source>
</evidence>
<proteinExistence type="predicted"/>
<dbReference type="EnsemblPlants" id="OB02G21980.1">
    <property type="protein sequence ID" value="OB02G21980.1"/>
    <property type="gene ID" value="OB02G21980"/>
</dbReference>
<organism evidence="1">
    <name type="scientific">Oryza brachyantha</name>
    <name type="common">malo sina</name>
    <dbReference type="NCBI Taxonomy" id="4533"/>
    <lineage>
        <taxon>Eukaryota</taxon>
        <taxon>Viridiplantae</taxon>
        <taxon>Streptophyta</taxon>
        <taxon>Embryophyta</taxon>
        <taxon>Tracheophyta</taxon>
        <taxon>Spermatophyta</taxon>
        <taxon>Magnoliopsida</taxon>
        <taxon>Liliopsida</taxon>
        <taxon>Poales</taxon>
        <taxon>Poaceae</taxon>
        <taxon>BOP clade</taxon>
        <taxon>Oryzoideae</taxon>
        <taxon>Oryzeae</taxon>
        <taxon>Oryzinae</taxon>
        <taxon>Oryza</taxon>
    </lineage>
</organism>
<reference evidence="1" key="1">
    <citation type="submission" date="2013-04" db="UniProtKB">
        <authorList>
            <consortium name="EnsemblPlants"/>
        </authorList>
    </citation>
    <scope>IDENTIFICATION</scope>
</reference>
<accession>J3LC31</accession>
<dbReference type="AlphaFoldDB" id="J3LC31"/>
<protein>
    <submittedName>
        <fullName evidence="1">Uncharacterized protein</fullName>
    </submittedName>
</protein>
<sequence length="163" mass="17676">MKKSILDVELVNGPLAGESEGEHCANCGGLDDETECLDKVIAWTLGETTKNPTCILALQRTVSKELVLEDPLLGENVGVLSRCTEQGPHVVTQGSLVETTVPHMAWSPCRDVQEKPGWSRMAQHLRVGVQEILVASVVQGAAAHSHEGVRQPYGDGPWVREFI</sequence>
<dbReference type="HOGENOM" id="CLU_1629616_0_0_1"/>
<dbReference type="Proteomes" id="UP000006038">
    <property type="component" value="Unassembled WGS sequence"/>
</dbReference>
<name>J3LC31_ORYBR</name>
<evidence type="ECO:0000313" key="1">
    <source>
        <dbReference type="EnsemblPlants" id="OB02G21980.1"/>
    </source>
</evidence>
<dbReference type="Gramene" id="OB02G21980.1">
    <property type="protein sequence ID" value="OB02G21980.1"/>
    <property type="gene ID" value="OB02G21980"/>
</dbReference>
<keyword evidence="2" id="KW-1185">Reference proteome</keyword>